<feature type="compositionally biased region" description="Basic and acidic residues" evidence="1">
    <location>
        <begin position="41"/>
        <end position="50"/>
    </location>
</feature>
<feature type="region of interest" description="Disordered" evidence="1">
    <location>
        <begin position="34"/>
        <end position="72"/>
    </location>
</feature>
<dbReference type="EMBL" id="VDCV01000013">
    <property type="protein sequence ID" value="KAB5529122.1"/>
    <property type="molecule type" value="Genomic_DNA"/>
</dbReference>
<accession>A0A5N5KFK0</accession>
<name>A0A5N5KFK0_9ROSI</name>
<dbReference type="Proteomes" id="UP000326939">
    <property type="component" value="Chromosome 13"/>
</dbReference>
<evidence type="ECO:0000313" key="3">
    <source>
        <dbReference type="Proteomes" id="UP000326939"/>
    </source>
</evidence>
<proteinExistence type="predicted"/>
<gene>
    <name evidence="2" type="ORF">DKX38_019203</name>
</gene>
<evidence type="ECO:0000256" key="1">
    <source>
        <dbReference type="SAM" id="MobiDB-lite"/>
    </source>
</evidence>
<comment type="caution">
    <text evidence="2">The sequence shown here is derived from an EMBL/GenBank/DDBJ whole genome shotgun (WGS) entry which is preliminary data.</text>
</comment>
<dbReference type="AlphaFoldDB" id="A0A5N5KFK0"/>
<evidence type="ECO:0000313" key="2">
    <source>
        <dbReference type="EMBL" id="KAB5529122.1"/>
    </source>
</evidence>
<reference evidence="3" key="1">
    <citation type="journal article" date="2019" name="Gigascience">
        <title>De novo genome assembly of the endangered Acer yangbiense, a plant species with extremely small populations endemic to Yunnan Province, China.</title>
        <authorList>
            <person name="Yang J."/>
            <person name="Wariss H.M."/>
            <person name="Tao L."/>
            <person name="Zhang R."/>
            <person name="Yun Q."/>
            <person name="Hollingsworth P."/>
            <person name="Dao Z."/>
            <person name="Luo G."/>
            <person name="Guo H."/>
            <person name="Ma Y."/>
            <person name="Sun W."/>
        </authorList>
    </citation>
    <scope>NUCLEOTIDE SEQUENCE [LARGE SCALE GENOMIC DNA]</scope>
    <source>
        <strain evidence="3">cv. br00</strain>
    </source>
</reference>
<keyword evidence="3" id="KW-1185">Reference proteome</keyword>
<protein>
    <submittedName>
        <fullName evidence="2">Uncharacterized protein</fullName>
    </submittedName>
</protein>
<sequence>MQDYMMRRNSDGTLKEREEIKKVGGERVIVDWNTSFQPEDFSEHGKDISHEPGPSSKRKHGEKKDKGEEEGTELDLNLSLTFKESILVDSFQSSSLVQIKRHHKLLQSHNSNKLLKQGMRKGEERRITPQPYLVLTEEIKYSTWDMICVGVEFDFKMHATRYAAVMEKFVLRQGCMYAQLGGL</sequence>
<organism evidence="2 3">
    <name type="scientific">Salix brachista</name>
    <dbReference type="NCBI Taxonomy" id="2182728"/>
    <lineage>
        <taxon>Eukaryota</taxon>
        <taxon>Viridiplantae</taxon>
        <taxon>Streptophyta</taxon>
        <taxon>Embryophyta</taxon>
        <taxon>Tracheophyta</taxon>
        <taxon>Spermatophyta</taxon>
        <taxon>Magnoliopsida</taxon>
        <taxon>eudicotyledons</taxon>
        <taxon>Gunneridae</taxon>
        <taxon>Pentapetalae</taxon>
        <taxon>rosids</taxon>
        <taxon>fabids</taxon>
        <taxon>Malpighiales</taxon>
        <taxon>Salicaceae</taxon>
        <taxon>Saliceae</taxon>
        <taxon>Salix</taxon>
    </lineage>
</organism>